<dbReference type="OrthoDB" id="3141012at2759"/>
<organism evidence="2 3">
    <name type="scientific">Botryobasidium botryosum (strain FD-172 SS1)</name>
    <dbReference type="NCBI Taxonomy" id="930990"/>
    <lineage>
        <taxon>Eukaryota</taxon>
        <taxon>Fungi</taxon>
        <taxon>Dikarya</taxon>
        <taxon>Basidiomycota</taxon>
        <taxon>Agaricomycotina</taxon>
        <taxon>Agaricomycetes</taxon>
        <taxon>Cantharellales</taxon>
        <taxon>Botryobasidiaceae</taxon>
        <taxon>Botryobasidium</taxon>
    </lineage>
</organism>
<dbReference type="HOGENOM" id="CLU_765020_0_0_1"/>
<proteinExistence type="predicted"/>
<name>A0A067MYH8_BOTB1</name>
<gene>
    <name evidence="2" type="ORF">BOTBODRAFT_315103</name>
</gene>
<dbReference type="InParanoid" id="A0A067MYH8"/>
<sequence length="362" mass="39791">MPLVSCANVLRSDEDLLLSLSLRITHILSISSSLDLEPAEDDMPPLPVRGDTLSALDVFISGPLKIHISGSMDGRKVSPKAIAESWLANSMAFALRRNASTLGIHDVSDVFLDDKAATILVTTKGAFTSPFDIAGNMPPVALKRFELRVHCGSKTNLPEDTNAGSHGTGVGHSSQHPSILLPSPFSPTPLASYKEAWAKLTDKFLINNMLRRYPLIFGEWKQALESEQAFFPSIARSISNMFIRSPNPSFKLAGQNAFLVRQLYAQRSIESRTCYAGYKSSKRCGLRRSLGYPKVNPQTIGRAASQRRKCASCDLKQKAWRDWGWERRLGAGVRGGHLCRADENVQDVQASPSSPVLQVDRK</sequence>
<dbReference type="Proteomes" id="UP000027195">
    <property type="component" value="Unassembled WGS sequence"/>
</dbReference>
<accession>A0A067MYH8</accession>
<keyword evidence="3" id="KW-1185">Reference proteome</keyword>
<dbReference type="STRING" id="930990.A0A067MYH8"/>
<feature type="region of interest" description="Disordered" evidence="1">
    <location>
        <begin position="156"/>
        <end position="176"/>
    </location>
</feature>
<dbReference type="AlphaFoldDB" id="A0A067MYH8"/>
<reference evidence="3" key="1">
    <citation type="journal article" date="2014" name="Proc. Natl. Acad. Sci. U.S.A.">
        <title>Extensive sampling of basidiomycete genomes demonstrates inadequacy of the white-rot/brown-rot paradigm for wood decay fungi.</title>
        <authorList>
            <person name="Riley R."/>
            <person name="Salamov A.A."/>
            <person name="Brown D.W."/>
            <person name="Nagy L.G."/>
            <person name="Floudas D."/>
            <person name="Held B.W."/>
            <person name="Levasseur A."/>
            <person name="Lombard V."/>
            <person name="Morin E."/>
            <person name="Otillar R."/>
            <person name="Lindquist E.A."/>
            <person name="Sun H."/>
            <person name="LaButti K.M."/>
            <person name="Schmutz J."/>
            <person name="Jabbour D."/>
            <person name="Luo H."/>
            <person name="Baker S.E."/>
            <person name="Pisabarro A.G."/>
            <person name="Walton J.D."/>
            <person name="Blanchette R.A."/>
            <person name="Henrissat B."/>
            <person name="Martin F."/>
            <person name="Cullen D."/>
            <person name="Hibbett D.S."/>
            <person name="Grigoriev I.V."/>
        </authorList>
    </citation>
    <scope>NUCLEOTIDE SEQUENCE [LARGE SCALE GENOMIC DNA]</scope>
    <source>
        <strain evidence="3">FD-172 SS1</strain>
    </source>
</reference>
<protein>
    <submittedName>
        <fullName evidence="2">Uncharacterized protein</fullName>
    </submittedName>
</protein>
<evidence type="ECO:0000313" key="2">
    <source>
        <dbReference type="EMBL" id="KDQ20669.1"/>
    </source>
</evidence>
<dbReference type="EMBL" id="KL198017">
    <property type="protein sequence ID" value="KDQ20669.1"/>
    <property type="molecule type" value="Genomic_DNA"/>
</dbReference>
<evidence type="ECO:0000256" key="1">
    <source>
        <dbReference type="SAM" id="MobiDB-lite"/>
    </source>
</evidence>
<evidence type="ECO:0000313" key="3">
    <source>
        <dbReference type="Proteomes" id="UP000027195"/>
    </source>
</evidence>